<comment type="caution">
    <text evidence="1">The sequence shown here is derived from an EMBL/GenBank/DDBJ whole genome shotgun (WGS) entry which is preliminary data.</text>
</comment>
<reference evidence="1 2" key="1">
    <citation type="journal article" date="2019" name="Int. J. Syst. Evol. Microbiol.">
        <title>The Global Catalogue of Microorganisms (GCM) 10K type strain sequencing project: providing services to taxonomists for standard genome sequencing and annotation.</title>
        <authorList>
            <consortium name="The Broad Institute Genomics Platform"/>
            <consortium name="The Broad Institute Genome Sequencing Center for Infectious Disease"/>
            <person name="Wu L."/>
            <person name="Ma J."/>
        </authorList>
    </citation>
    <scope>NUCLEOTIDE SEQUENCE [LARGE SCALE GENOMIC DNA]</scope>
    <source>
        <strain evidence="1 2">JCM 16374</strain>
    </source>
</reference>
<dbReference type="EMBL" id="BAAARK010000024">
    <property type="protein sequence ID" value="GAA2679212.1"/>
    <property type="molecule type" value="Genomic_DNA"/>
</dbReference>
<organism evidence="1 2">
    <name type="scientific">Streptomyces lunalinharesii</name>
    <dbReference type="NCBI Taxonomy" id="333384"/>
    <lineage>
        <taxon>Bacteria</taxon>
        <taxon>Bacillati</taxon>
        <taxon>Actinomycetota</taxon>
        <taxon>Actinomycetes</taxon>
        <taxon>Kitasatosporales</taxon>
        <taxon>Streptomycetaceae</taxon>
        <taxon>Streptomyces</taxon>
    </lineage>
</organism>
<dbReference type="RefSeq" id="WP_344581671.1">
    <property type="nucleotide sequence ID" value="NZ_BAAARK010000024.1"/>
</dbReference>
<keyword evidence="2" id="KW-1185">Reference proteome</keyword>
<evidence type="ECO:0000313" key="1">
    <source>
        <dbReference type="EMBL" id="GAA2679212.1"/>
    </source>
</evidence>
<sequence>MIHYDTIKIAEDKYHVTMTKGQNLPLSISEHSNFRDAQEDAGARNSSPGISRSCTETLTTHAEGAFGETFVELQIEADDLRGYIDKYRSAFNFHEMMLPGSTTIDTRNYHVQAAEDCAEKLRWHEQRLVALEGVIDSLKQRE</sequence>
<proteinExistence type="predicted"/>
<accession>A0ABN3SK89</accession>
<gene>
    <name evidence="1" type="ORF">GCM10009864_59160</name>
</gene>
<evidence type="ECO:0000313" key="2">
    <source>
        <dbReference type="Proteomes" id="UP001500994"/>
    </source>
</evidence>
<protein>
    <submittedName>
        <fullName evidence="1">Uncharacterized protein</fullName>
    </submittedName>
</protein>
<dbReference type="Proteomes" id="UP001500994">
    <property type="component" value="Unassembled WGS sequence"/>
</dbReference>
<name>A0ABN3SK89_9ACTN</name>